<dbReference type="EMBL" id="JHAJ01000117">
    <property type="protein sequence ID" value="KLA44630.1"/>
    <property type="molecule type" value="Genomic_DNA"/>
</dbReference>
<organism evidence="1 2">
    <name type="scientific">Ligilactobacillus ruminis</name>
    <dbReference type="NCBI Taxonomy" id="1623"/>
    <lineage>
        <taxon>Bacteria</taxon>
        <taxon>Bacillati</taxon>
        <taxon>Bacillota</taxon>
        <taxon>Bacilli</taxon>
        <taxon>Lactobacillales</taxon>
        <taxon>Lactobacillaceae</taxon>
        <taxon>Ligilactobacillus</taxon>
    </lineage>
</organism>
<name>A0A837IN00_9LACO</name>
<proteinExistence type="predicted"/>
<evidence type="ECO:0000313" key="2">
    <source>
        <dbReference type="Proteomes" id="UP000035618"/>
    </source>
</evidence>
<dbReference type="Proteomes" id="UP000035618">
    <property type="component" value="Unassembled WGS sequence"/>
</dbReference>
<protein>
    <submittedName>
        <fullName evidence="1">Uncharacterized protein</fullName>
    </submittedName>
</protein>
<gene>
    <name evidence="1" type="ORF">LRB_1731</name>
</gene>
<reference evidence="1 2" key="1">
    <citation type="journal article" date="2015" name="BMC Microbiol.">
        <title>Lactobacillus ruminis strains cluster according to their mammalian gut source.</title>
        <authorList>
            <person name="O' Donnell M.M."/>
            <person name="Harris H.M."/>
            <person name="Lynch D.B."/>
            <person name="Ross R.P."/>
            <person name="O'Toole P.W."/>
        </authorList>
    </citation>
    <scope>NUCLEOTIDE SEQUENCE [LARGE SCALE GENOMIC DNA]</scope>
    <source>
        <strain evidence="1 2">ATCC 27780</strain>
    </source>
</reference>
<sequence length="56" mass="6695">MMQRQKRPSMNKKFEHGKRYLFKHEIEETIKATAMIIGVHGSQRFSLTNFNLKFLP</sequence>
<comment type="caution">
    <text evidence="1">The sequence shown here is derived from an EMBL/GenBank/DDBJ whole genome shotgun (WGS) entry which is preliminary data.</text>
</comment>
<dbReference type="AlphaFoldDB" id="A0A837IN00"/>
<accession>A0A837IN00</accession>
<evidence type="ECO:0000313" key="1">
    <source>
        <dbReference type="EMBL" id="KLA44630.1"/>
    </source>
</evidence>